<evidence type="ECO:0000259" key="1">
    <source>
        <dbReference type="Pfam" id="PF13448"/>
    </source>
</evidence>
<dbReference type="Proteomes" id="UP001258315">
    <property type="component" value="Unassembled WGS sequence"/>
</dbReference>
<evidence type="ECO:0000259" key="2">
    <source>
        <dbReference type="Pfam" id="PF16130"/>
    </source>
</evidence>
<dbReference type="PROSITE" id="PS51257">
    <property type="entry name" value="PROKAR_LIPOPROTEIN"/>
    <property type="match status" value="1"/>
</dbReference>
<evidence type="ECO:0000313" key="3">
    <source>
        <dbReference type="EMBL" id="MDT3403491.1"/>
    </source>
</evidence>
<accession>A0ABU3GVI4</accession>
<sequence length="720" mass="77110">MKKNFTHILLAGIIMFSACKKDVLEQKTSQPVTQENPPAAVTPEVPFVDGFNFKTTKDVKLSIALKTNNEQPLPGIVVSVYLPGNQIGEPVFKGVTNTSGVIQGSVTIASTVTGLIIDPAYIGLIRNAEASIAGDNTVTATIGGKDGFSGNILPEDITFTSNAITDVKTTSAYKTSGYQTTALLATSFVYPGTYTASTAIVNNATYPKALGRPVYLEATSDVLDASLLSYINASLPENLPLTTTHPSYLNSTVTSTLNVTAKTDVYVTFVSEGADQKNTLGYYTYPTGSAPNVGASLVPILGGIDKITWVFPNASANGSGGGLKAGDKVKLGNFAAGTTIAFVMIKNGWSGTDVTAGNTKFYSNDSYNPGSKKQSILLYDDVHKKFVSSFEDIDRSGTGSDNDFNDLVIYSTSSVAGAISTTSVATIDRGGDTDGDGIQDAQDEFPNDAARAFTSYYPSKTVYGTIAFEDMWPKMSDYDMNDMVVSYRYSYILNSKNQVVNLKADFQLRAVGTIYKNGLGVELPVAASTVKSVTGQRISGNYITMAANGVESGQTKAVIIPFDNTDALFPGVSNAINLNVYNHSSKFTAQTVSLNIEFNSPLAQSAVLASNFNPFLIARQERGREIHLMGYKPTAKANAALFDTQDDATVPAQNKYYLSLTNKPFGIMFSDAFQYPTELNGVDKVYKMYSPWATSSGLNHADWYSNTASAYRVSSMVYSQ</sequence>
<organism evidence="3 4">
    <name type="scientific">Mucilaginibacter terrae</name>
    <dbReference type="NCBI Taxonomy" id="1955052"/>
    <lineage>
        <taxon>Bacteria</taxon>
        <taxon>Pseudomonadati</taxon>
        <taxon>Bacteroidota</taxon>
        <taxon>Sphingobacteriia</taxon>
        <taxon>Sphingobacteriales</taxon>
        <taxon>Sphingobacteriaceae</taxon>
        <taxon>Mucilaginibacter</taxon>
    </lineage>
</organism>
<gene>
    <name evidence="3" type="ORF">QE417_002563</name>
</gene>
<feature type="domain" description="DUF4842" evidence="2">
    <location>
        <begin position="497"/>
        <end position="704"/>
    </location>
</feature>
<feature type="domain" description="DUF4114" evidence="1">
    <location>
        <begin position="334"/>
        <end position="411"/>
    </location>
</feature>
<dbReference type="RefSeq" id="WP_311950515.1">
    <property type="nucleotide sequence ID" value="NZ_JAVLVU010000001.1"/>
</dbReference>
<keyword evidence="4" id="KW-1185">Reference proteome</keyword>
<dbReference type="Pfam" id="PF13448">
    <property type="entry name" value="DUF4114"/>
    <property type="match status" value="1"/>
</dbReference>
<protein>
    <submittedName>
        <fullName evidence="3">LruC domain-containing protein</fullName>
    </submittedName>
</protein>
<evidence type="ECO:0000313" key="4">
    <source>
        <dbReference type="Proteomes" id="UP001258315"/>
    </source>
</evidence>
<dbReference type="Pfam" id="PF16130">
    <property type="entry name" value="DUF4842"/>
    <property type="match status" value="1"/>
</dbReference>
<reference evidence="4" key="1">
    <citation type="submission" date="2023-07" db="EMBL/GenBank/DDBJ databases">
        <title>Functional and genomic diversity of the sorghum phyllosphere microbiome.</title>
        <authorList>
            <person name="Shade A."/>
        </authorList>
    </citation>
    <scope>NUCLEOTIDE SEQUENCE [LARGE SCALE GENOMIC DNA]</scope>
    <source>
        <strain evidence="4">SORGH_AS_0422</strain>
    </source>
</reference>
<name>A0ABU3GVI4_9SPHI</name>
<dbReference type="InterPro" id="IPR031025">
    <property type="entry name" value="LruC_dom"/>
</dbReference>
<dbReference type="InterPro" id="IPR032295">
    <property type="entry name" value="DUF4842"/>
</dbReference>
<dbReference type="InterPro" id="IPR025193">
    <property type="entry name" value="DUF4114"/>
</dbReference>
<proteinExistence type="predicted"/>
<comment type="caution">
    <text evidence="3">The sequence shown here is derived from an EMBL/GenBank/DDBJ whole genome shotgun (WGS) entry which is preliminary data.</text>
</comment>
<dbReference type="EMBL" id="JAVLVU010000001">
    <property type="protein sequence ID" value="MDT3403491.1"/>
    <property type="molecule type" value="Genomic_DNA"/>
</dbReference>
<dbReference type="NCBIfam" id="TIGR04456">
    <property type="entry name" value="LruC_dom"/>
    <property type="match status" value="1"/>
</dbReference>